<dbReference type="InterPro" id="IPR003835">
    <property type="entry name" value="Glyco_trans_19"/>
</dbReference>
<protein>
    <recommendedName>
        <fullName evidence="4 11">Lipid-A-disaccharide synthase</fullName>
        <ecNumber evidence="3 11">2.4.1.182</ecNumber>
    </recommendedName>
</protein>
<accession>A0A285S7X6</accession>
<keyword evidence="9 11" id="KW-0443">Lipid metabolism</keyword>
<reference evidence="12 13" key="1">
    <citation type="submission" date="2017-08" db="EMBL/GenBank/DDBJ databases">
        <authorList>
            <person name="de Groot N.N."/>
        </authorList>
    </citation>
    <scope>NUCLEOTIDE SEQUENCE [LARGE SCALE GENOMIC DNA]</scope>
    <source>
        <strain evidence="12 13">USBA 352</strain>
    </source>
</reference>
<evidence type="ECO:0000256" key="7">
    <source>
        <dbReference type="ARBA" id="ARBA00022676"/>
    </source>
</evidence>
<comment type="pathway">
    <text evidence="11">Bacterial outer membrane biogenesis; LPS lipid A biosynthesis.</text>
</comment>
<evidence type="ECO:0000256" key="2">
    <source>
        <dbReference type="ARBA" id="ARBA00007868"/>
    </source>
</evidence>
<comment type="similarity">
    <text evidence="2 11">Belongs to the LpxB family.</text>
</comment>
<keyword evidence="7 11" id="KW-0328">Glycosyltransferase</keyword>
<proteinExistence type="inferred from homology"/>
<evidence type="ECO:0000256" key="3">
    <source>
        <dbReference type="ARBA" id="ARBA00012687"/>
    </source>
</evidence>
<dbReference type="RefSeq" id="WP_097174532.1">
    <property type="nucleotide sequence ID" value="NZ_OBML01000004.1"/>
</dbReference>
<dbReference type="Proteomes" id="UP000219331">
    <property type="component" value="Unassembled WGS sequence"/>
</dbReference>
<dbReference type="PANTHER" id="PTHR30372">
    <property type="entry name" value="LIPID-A-DISACCHARIDE SYNTHASE"/>
    <property type="match status" value="1"/>
</dbReference>
<keyword evidence="13" id="KW-1185">Reference proteome</keyword>
<dbReference type="AlphaFoldDB" id="A0A285S7X6"/>
<dbReference type="SUPFAM" id="SSF53756">
    <property type="entry name" value="UDP-Glycosyltransferase/glycogen phosphorylase"/>
    <property type="match status" value="1"/>
</dbReference>
<evidence type="ECO:0000313" key="12">
    <source>
        <dbReference type="EMBL" id="SOC03264.1"/>
    </source>
</evidence>
<organism evidence="12 13">
    <name type="scientific">Stappia indica</name>
    <dbReference type="NCBI Taxonomy" id="538381"/>
    <lineage>
        <taxon>Bacteria</taxon>
        <taxon>Pseudomonadati</taxon>
        <taxon>Pseudomonadota</taxon>
        <taxon>Alphaproteobacteria</taxon>
        <taxon>Hyphomicrobiales</taxon>
        <taxon>Stappiaceae</taxon>
        <taxon>Stappia</taxon>
    </lineage>
</organism>
<keyword evidence="6 11" id="KW-0441">Lipid A biosynthesis</keyword>
<evidence type="ECO:0000256" key="10">
    <source>
        <dbReference type="ARBA" id="ARBA00048975"/>
    </source>
</evidence>
<gene>
    <name evidence="11" type="primary">lpxB</name>
    <name evidence="12" type="ORF">SAMN05421512_10475</name>
</gene>
<dbReference type="GO" id="GO:0009245">
    <property type="term" value="P:lipid A biosynthetic process"/>
    <property type="evidence" value="ECO:0007669"/>
    <property type="project" value="UniProtKB-UniRule"/>
</dbReference>
<evidence type="ECO:0000256" key="11">
    <source>
        <dbReference type="HAMAP-Rule" id="MF_00392"/>
    </source>
</evidence>
<dbReference type="PANTHER" id="PTHR30372:SF4">
    <property type="entry name" value="LIPID-A-DISACCHARIDE SYNTHASE, MITOCHONDRIAL-RELATED"/>
    <property type="match status" value="1"/>
</dbReference>
<dbReference type="GO" id="GO:0005543">
    <property type="term" value="F:phospholipid binding"/>
    <property type="evidence" value="ECO:0007669"/>
    <property type="project" value="TreeGrafter"/>
</dbReference>
<keyword evidence="5 11" id="KW-0444">Lipid biosynthesis</keyword>
<dbReference type="STRING" id="538381.GCA_001696535_00319"/>
<evidence type="ECO:0000256" key="9">
    <source>
        <dbReference type="ARBA" id="ARBA00023098"/>
    </source>
</evidence>
<evidence type="ECO:0000256" key="1">
    <source>
        <dbReference type="ARBA" id="ARBA00002056"/>
    </source>
</evidence>
<dbReference type="OrthoDB" id="9801642at2"/>
<dbReference type="EMBL" id="OBML01000004">
    <property type="protein sequence ID" value="SOC03264.1"/>
    <property type="molecule type" value="Genomic_DNA"/>
</dbReference>
<dbReference type="EC" id="2.4.1.182" evidence="3 11"/>
<comment type="function">
    <text evidence="1 11">Condensation of UDP-2,3-diacylglucosamine and 2,3-diacylglucosamine-1-phosphate to form lipid A disaccharide, a precursor of lipid A, a phosphorylated glycolipid that anchors the lipopolysaccharide to the outer membrane of the cell.</text>
</comment>
<dbReference type="GO" id="GO:0008915">
    <property type="term" value="F:lipid-A-disaccharide synthase activity"/>
    <property type="evidence" value="ECO:0007669"/>
    <property type="project" value="UniProtKB-UniRule"/>
</dbReference>
<name>A0A285S7X6_9HYPH</name>
<sequence length="398" mass="43329">MSDEAGRPLRVYVVAGEESGDQLSAPMMAAIAAQAGRPVEFFGVGGERMEAQGLKSLFPIEDIAVMGLTAVLARLPSIVRRVYQTVDDVVAAAPDVLIIVDSPDFTHNVAKRVRKRAPSIPIVDYVSPSVWAWRPGRARRMAAYVDRLLAILPFEPGVHEKLGGPPTSYVGHSLIERVDDFRPAAGERRAPEEGAPVLLMLPGSRRSEVTRLLQDFRGAVEILRQAHPDLEVVLPAVPRLKPMIEEQLADWPHPPQVVTGEAAKLAAFRRAHAALAASGTVSLELAISGVPMVVAYKLDWFFRRLKDIHRIVPVARVSSMVLPNIIIGENVVPEFLDDDANPRSLADAVGPLLVDGPARRRQVDAFAALDTVMRLEGNESQAGAAARIVLEEVRRRTA</sequence>
<dbReference type="GO" id="GO:0016020">
    <property type="term" value="C:membrane"/>
    <property type="evidence" value="ECO:0007669"/>
    <property type="project" value="GOC"/>
</dbReference>
<dbReference type="HAMAP" id="MF_00392">
    <property type="entry name" value="LpxB"/>
    <property type="match status" value="1"/>
</dbReference>
<evidence type="ECO:0000313" key="13">
    <source>
        <dbReference type="Proteomes" id="UP000219331"/>
    </source>
</evidence>
<evidence type="ECO:0000256" key="4">
    <source>
        <dbReference type="ARBA" id="ARBA00020902"/>
    </source>
</evidence>
<dbReference type="UniPathway" id="UPA00973"/>
<keyword evidence="8 11" id="KW-0808">Transferase</keyword>
<evidence type="ECO:0000256" key="5">
    <source>
        <dbReference type="ARBA" id="ARBA00022516"/>
    </source>
</evidence>
<evidence type="ECO:0000256" key="8">
    <source>
        <dbReference type="ARBA" id="ARBA00022679"/>
    </source>
</evidence>
<dbReference type="NCBIfam" id="TIGR00215">
    <property type="entry name" value="lpxB"/>
    <property type="match status" value="1"/>
</dbReference>
<dbReference type="Pfam" id="PF02684">
    <property type="entry name" value="LpxB"/>
    <property type="match status" value="1"/>
</dbReference>
<comment type="catalytic activity">
    <reaction evidence="10 11">
        <text>a lipid X + a UDP-2-N,3-O-bis[(3R)-3-hydroxyacyl]-alpha-D-glucosamine = a lipid A disaccharide + UDP + H(+)</text>
        <dbReference type="Rhea" id="RHEA:67828"/>
        <dbReference type="ChEBI" id="CHEBI:15378"/>
        <dbReference type="ChEBI" id="CHEBI:58223"/>
        <dbReference type="ChEBI" id="CHEBI:137748"/>
        <dbReference type="ChEBI" id="CHEBI:176338"/>
        <dbReference type="ChEBI" id="CHEBI:176343"/>
        <dbReference type="EC" id="2.4.1.182"/>
    </reaction>
</comment>
<evidence type="ECO:0000256" key="6">
    <source>
        <dbReference type="ARBA" id="ARBA00022556"/>
    </source>
</evidence>